<feature type="chain" id="PRO_5039014399" description="Periplasmic binding protein domain-containing protein" evidence="3">
    <location>
        <begin position="27"/>
        <end position="387"/>
    </location>
</feature>
<feature type="domain" description="Periplasmic binding protein" evidence="4">
    <location>
        <begin position="76"/>
        <end position="300"/>
    </location>
</feature>
<accession>A0A917VTB7</accession>
<organism evidence="5 6">
    <name type="scientific">Nocardia jinanensis</name>
    <dbReference type="NCBI Taxonomy" id="382504"/>
    <lineage>
        <taxon>Bacteria</taxon>
        <taxon>Bacillati</taxon>
        <taxon>Actinomycetota</taxon>
        <taxon>Actinomycetes</taxon>
        <taxon>Mycobacteriales</taxon>
        <taxon>Nocardiaceae</taxon>
        <taxon>Nocardia</taxon>
    </lineage>
</organism>
<keyword evidence="6" id="KW-1185">Reference proteome</keyword>
<reference evidence="5" key="1">
    <citation type="journal article" date="2014" name="Int. J. Syst. Evol. Microbiol.">
        <title>Complete genome sequence of Corynebacterium casei LMG S-19264T (=DSM 44701T), isolated from a smear-ripened cheese.</title>
        <authorList>
            <consortium name="US DOE Joint Genome Institute (JGI-PGF)"/>
            <person name="Walter F."/>
            <person name="Albersmeier A."/>
            <person name="Kalinowski J."/>
            <person name="Ruckert C."/>
        </authorList>
    </citation>
    <scope>NUCLEOTIDE SEQUENCE</scope>
    <source>
        <strain evidence="5">CGMCC 4.3508</strain>
    </source>
</reference>
<dbReference type="SUPFAM" id="SSF53822">
    <property type="entry name" value="Periplasmic binding protein-like I"/>
    <property type="match status" value="1"/>
</dbReference>
<reference evidence="5" key="2">
    <citation type="submission" date="2020-09" db="EMBL/GenBank/DDBJ databases">
        <authorList>
            <person name="Sun Q."/>
            <person name="Zhou Y."/>
        </authorList>
    </citation>
    <scope>NUCLEOTIDE SEQUENCE</scope>
    <source>
        <strain evidence="5">CGMCC 4.3508</strain>
    </source>
</reference>
<dbReference type="AlphaFoldDB" id="A0A917VTB7"/>
<dbReference type="Proteomes" id="UP000638263">
    <property type="component" value="Unassembled WGS sequence"/>
</dbReference>
<dbReference type="GO" id="GO:0030288">
    <property type="term" value="C:outer membrane-bounded periplasmic space"/>
    <property type="evidence" value="ECO:0007669"/>
    <property type="project" value="TreeGrafter"/>
</dbReference>
<dbReference type="PANTHER" id="PTHR30036:SF7">
    <property type="entry name" value="ABC TRANSPORTER PERIPLASMIC-BINDING PROTEIN YPHF"/>
    <property type="match status" value="1"/>
</dbReference>
<dbReference type="Pfam" id="PF13407">
    <property type="entry name" value="Peripla_BP_4"/>
    <property type="match status" value="1"/>
</dbReference>
<evidence type="ECO:0000313" key="5">
    <source>
        <dbReference type="EMBL" id="GGL16435.1"/>
    </source>
</evidence>
<evidence type="ECO:0000259" key="4">
    <source>
        <dbReference type="Pfam" id="PF13407"/>
    </source>
</evidence>
<dbReference type="EMBL" id="BMMH01000006">
    <property type="protein sequence ID" value="GGL16435.1"/>
    <property type="molecule type" value="Genomic_DNA"/>
</dbReference>
<evidence type="ECO:0000256" key="3">
    <source>
        <dbReference type="SAM" id="SignalP"/>
    </source>
</evidence>
<dbReference type="PANTHER" id="PTHR30036">
    <property type="entry name" value="D-XYLOSE-BINDING PERIPLASMIC PROTEIN"/>
    <property type="match status" value="1"/>
</dbReference>
<dbReference type="RefSeq" id="WP_156426303.1">
    <property type="nucleotide sequence ID" value="NZ_BMMH01000006.1"/>
</dbReference>
<sequence length="387" mass="40496">MKSPHFPRGRAMALLGLAALALSGCAGGPFSDTTGDFQVDPVYLDRSQIGSVDEFVPMSRLCGTDTVRVALADGVGDNAFRKTARAEFEDEARQCPNIELLPYADGQGNPQKAIGDIKALVAQGVDALVVFPDAGPALIPTLREAFEAGVSVVPYTASPGGEAGVDYTAFVGHNTVNDGRAWARWTCETLGPGGGNAVFLGGTPGNAQSLTEIAGIEAELAENPGCAAVTLLNDPGAPIDTGWNPAQTQKVVAGLITKYPKIDAVITDSGDASLGGIRAFLQAGRPLPIWTANDVNGFACAFQDNHPKQPGFQVVTVSSRTWMVRLALRKAVADAQGIDDPEPNIVDIPIVENSVDPKAQPRCDRGLPSSAVLSSELSTDTLSRIYR</sequence>
<dbReference type="PROSITE" id="PS51257">
    <property type="entry name" value="PROKAR_LIPOPROTEIN"/>
    <property type="match status" value="1"/>
</dbReference>
<dbReference type="Gene3D" id="3.40.50.2300">
    <property type="match status" value="2"/>
</dbReference>
<evidence type="ECO:0000256" key="2">
    <source>
        <dbReference type="ARBA" id="ARBA00007639"/>
    </source>
</evidence>
<protein>
    <recommendedName>
        <fullName evidence="4">Periplasmic binding protein domain-containing protein</fullName>
    </recommendedName>
</protein>
<dbReference type="InterPro" id="IPR028082">
    <property type="entry name" value="Peripla_BP_I"/>
</dbReference>
<comment type="caution">
    <text evidence="5">The sequence shown here is derived from an EMBL/GenBank/DDBJ whole genome shotgun (WGS) entry which is preliminary data.</text>
</comment>
<evidence type="ECO:0000313" key="6">
    <source>
        <dbReference type="Proteomes" id="UP000638263"/>
    </source>
</evidence>
<proteinExistence type="inferred from homology"/>
<keyword evidence="3" id="KW-0732">Signal</keyword>
<gene>
    <name evidence="5" type="ORF">GCM10011588_33940</name>
</gene>
<feature type="signal peptide" evidence="3">
    <location>
        <begin position="1"/>
        <end position="26"/>
    </location>
</feature>
<comment type="subcellular location">
    <subcellularLocation>
        <location evidence="1">Cell envelope</location>
    </subcellularLocation>
</comment>
<name>A0A917VTB7_9NOCA</name>
<dbReference type="InterPro" id="IPR025997">
    <property type="entry name" value="SBP_2_dom"/>
</dbReference>
<dbReference type="InterPro" id="IPR050555">
    <property type="entry name" value="Bact_Solute-Bind_Prot2"/>
</dbReference>
<evidence type="ECO:0000256" key="1">
    <source>
        <dbReference type="ARBA" id="ARBA00004196"/>
    </source>
</evidence>
<comment type="similarity">
    <text evidence="2">Belongs to the bacterial solute-binding protein 2 family.</text>
</comment>
<dbReference type="GO" id="GO:0030246">
    <property type="term" value="F:carbohydrate binding"/>
    <property type="evidence" value="ECO:0007669"/>
    <property type="project" value="TreeGrafter"/>
</dbReference>